<dbReference type="InterPro" id="IPR017972">
    <property type="entry name" value="Cyt_P450_CS"/>
</dbReference>
<evidence type="ECO:0000256" key="4">
    <source>
        <dbReference type="ARBA" id="ARBA00022723"/>
    </source>
</evidence>
<evidence type="ECO:0000313" key="10">
    <source>
        <dbReference type="Proteomes" id="UP001310890"/>
    </source>
</evidence>
<keyword evidence="8" id="KW-0472">Membrane</keyword>
<sequence length="554" mass="62624">MHLILNSVPRPVLYTLAPFVAVALLLAVVRLYTTLSYYQSLRQFGDNNTPGKRDVTPPQIPYTLPWLGNTLGFLTNRPGQFWRELFVWYPRSTGVCTVLIGGQKTHILFAPAAVQALFKARSPSRDVFEHELFSTVFQLPDEQIRNAEAGKHHEHEMNARYLTRPERVNELTEHFTRVLDQVLSQDAQDVTSLGEIGLYSWLRDRMFTASTTALMGEQLLQMYPEFCEDFFGFDGDFLKFFFKLPEFSMREAVARRAKIFERFQVWGREMLRLSGGHVVDPEGPAWEPFFGARLNRARQLDFRVRNLNDRTAATLNVGMIFGLSSNVIPATNWMLMEILKPDAEPTLLPRVMEELCQAEKPDGSIDIPTLVSQPLLQSIWTETLRLYMDVLVTRNLSEDISLPLDEDGKHHVLLRKGGNVFTPSYLGHHDPDSWSGKASHNTFCAERFYTLDPDTKKGVFSMTGFNGKFFPFGGGRTICPGRVFAKQEGLGALAMILLKFEFEVKGYRDVDGKPTGAFPGFAKAYPGSGALTPGGDMMVRMKLRDRKAGVRSIA</sequence>
<comment type="cofactor">
    <cofactor evidence="1 6">
        <name>heme</name>
        <dbReference type="ChEBI" id="CHEBI:30413"/>
    </cofactor>
</comment>
<dbReference type="InterPro" id="IPR050529">
    <property type="entry name" value="CYP450_sterol_14alpha_dmase"/>
</dbReference>
<feature type="transmembrane region" description="Helical" evidence="8">
    <location>
        <begin position="12"/>
        <end position="32"/>
    </location>
</feature>
<dbReference type="InterPro" id="IPR001128">
    <property type="entry name" value="Cyt_P450"/>
</dbReference>
<dbReference type="PRINTS" id="PR00465">
    <property type="entry name" value="EP450IV"/>
</dbReference>
<evidence type="ECO:0000256" key="8">
    <source>
        <dbReference type="SAM" id="Phobius"/>
    </source>
</evidence>
<dbReference type="Gene3D" id="1.10.630.10">
    <property type="entry name" value="Cytochrome P450"/>
    <property type="match status" value="1"/>
</dbReference>
<proteinExistence type="inferred from homology"/>
<dbReference type="Pfam" id="PF00067">
    <property type="entry name" value="p450"/>
    <property type="match status" value="1"/>
</dbReference>
<dbReference type="PROSITE" id="PS00086">
    <property type="entry name" value="CYTOCHROME_P450"/>
    <property type="match status" value="1"/>
</dbReference>
<evidence type="ECO:0000256" key="3">
    <source>
        <dbReference type="ARBA" id="ARBA00022617"/>
    </source>
</evidence>
<evidence type="ECO:0000256" key="2">
    <source>
        <dbReference type="ARBA" id="ARBA00010617"/>
    </source>
</evidence>
<keyword evidence="5 6" id="KW-0408">Iron</keyword>
<keyword evidence="7" id="KW-0503">Monooxygenase</keyword>
<dbReference type="GO" id="GO:0008395">
    <property type="term" value="F:steroid hydroxylase activity"/>
    <property type="evidence" value="ECO:0007669"/>
    <property type="project" value="TreeGrafter"/>
</dbReference>
<dbReference type="PANTHER" id="PTHR24304">
    <property type="entry name" value="CYTOCHROME P450 FAMILY 7"/>
    <property type="match status" value="1"/>
</dbReference>
<comment type="similarity">
    <text evidence="2 7">Belongs to the cytochrome P450 family.</text>
</comment>
<gene>
    <name evidence="9" type="ORF">LTR62_005819</name>
</gene>
<evidence type="ECO:0000313" key="9">
    <source>
        <dbReference type="EMBL" id="KAK5110468.1"/>
    </source>
</evidence>
<reference evidence="9" key="1">
    <citation type="submission" date="2023-08" db="EMBL/GenBank/DDBJ databases">
        <title>Black Yeasts Isolated from many extreme environments.</title>
        <authorList>
            <person name="Coleine C."/>
            <person name="Stajich J.E."/>
            <person name="Selbmann L."/>
        </authorList>
    </citation>
    <scope>NUCLEOTIDE SEQUENCE</scope>
    <source>
        <strain evidence="9">CCFEE 5401</strain>
    </source>
</reference>
<feature type="binding site" description="axial binding residue" evidence="6">
    <location>
        <position position="479"/>
    </location>
    <ligand>
        <name>heme</name>
        <dbReference type="ChEBI" id="CHEBI:30413"/>
    </ligand>
    <ligandPart>
        <name>Fe</name>
        <dbReference type="ChEBI" id="CHEBI:18248"/>
    </ligandPart>
</feature>
<dbReference type="GO" id="GO:0005506">
    <property type="term" value="F:iron ion binding"/>
    <property type="evidence" value="ECO:0007669"/>
    <property type="project" value="InterPro"/>
</dbReference>
<keyword evidence="7" id="KW-0560">Oxidoreductase</keyword>
<accession>A0AAN7TKF1</accession>
<dbReference type="GO" id="GO:0020037">
    <property type="term" value="F:heme binding"/>
    <property type="evidence" value="ECO:0007669"/>
    <property type="project" value="InterPro"/>
</dbReference>
<dbReference type="CDD" id="cd11040">
    <property type="entry name" value="CYP7_CYP8-like"/>
    <property type="match status" value="1"/>
</dbReference>
<keyword evidence="8" id="KW-1133">Transmembrane helix</keyword>
<evidence type="ECO:0000256" key="1">
    <source>
        <dbReference type="ARBA" id="ARBA00001971"/>
    </source>
</evidence>
<organism evidence="9 10">
    <name type="scientific">Meristemomyces frigidus</name>
    <dbReference type="NCBI Taxonomy" id="1508187"/>
    <lineage>
        <taxon>Eukaryota</taxon>
        <taxon>Fungi</taxon>
        <taxon>Dikarya</taxon>
        <taxon>Ascomycota</taxon>
        <taxon>Pezizomycotina</taxon>
        <taxon>Dothideomycetes</taxon>
        <taxon>Dothideomycetidae</taxon>
        <taxon>Mycosphaerellales</taxon>
        <taxon>Teratosphaeriaceae</taxon>
        <taxon>Meristemomyces</taxon>
    </lineage>
</organism>
<evidence type="ECO:0000256" key="7">
    <source>
        <dbReference type="RuleBase" id="RU000461"/>
    </source>
</evidence>
<name>A0AAN7TKF1_9PEZI</name>
<dbReference type="PANTHER" id="PTHR24304:SF2">
    <property type="entry name" value="24-HYDROXYCHOLESTEROL 7-ALPHA-HYDROXYLASE"/>
    <property type="match status" value="1"/>
</dbReference>
<dbReference type="SUPFAM" id="SSF48264">
    <property type="entry name" value="Cytochrome P450"/>
    <property type="match status" value="1"/>
</dbReference>
<evidence type="ECO:0000256" key="6">
    <source>
        <dbReference type="PIRSR" id="PIRSR602403-1"/>
    </source>
</evidence>
<evidence type="ECO:0008006" key="11">
    <source>
        <dbReference type="Google" id="ProtNLM"/>
    </source>
</evidence>
<protein>
    <recommendedName>
        <fullName evidence="11">Cytochrome P450</fullName>
    </recommendedName>
</protein>
<comment type="caution">
    <text evidence="9">The sequence shown here is derived from an EMBL/GenBank/DDBJ whole genome shotgun (WGS) entry which is preliminary data.</text>
</comment>
<dbReference type="Proteomes" id="UP001310890">
    <property type="component" value="Unassembled WGS sequence"/>
</dbReference>
<dbReference type="InterPro" id="IPR002403">
    <property type="entry name" value="Cyt_P450_E_grp-IV"/>
</dbReference>
<keyword evidence="4 6" id="KW-0479">Metal-binding</keyword>
<dbReference type="AlphaFoldDB" id="A0AAN7TKF1"/>
<dbReference type="GO" id="GO:0016705">
    <property type="term" value="F:oxidoreductase activity, acting on paired donors, with incorporation or reduction of molecular oxygen"/>
    <property type="evidence" value="ECO:0007669"/>
    <property type="project" value="InterPro"/>
</dbReference>
<keyword evidence="3 6" id="KW-0349">Heme</keyword>
<keyword evidence="8" id="KW-0812">Transmembrane</keyword>
<evidence type="ECO:0000256" key="5">
    <source>
        <dbReference type="ARBA" id="ARBA00023004"/>
    </source>
</evidence>
<dbReference type="InterPro" id="IPR036396">
    <property type="entry name" value="Cyt_P450_sf"/>
</dbReference>
<dbReference type="EMBL" id="JAVRRL010000049">
    <property type="protein sequence ID" value="KAK5110468.1"/>
    <property type="molecule type" value="Genomic_DNA"/>
</dbReference>